<evidence type="ECO:0000313" key="3">
    <source>
        <dbReference type="Proteomes" id="UP001385499"/>
    </source>
</evidence>
<dbReference type="PANTHER" id="PTHR43664:SF1">
    <property type="entry name" value="BETA-METHYLMALYL-COA DEHYDRATASE"/>
    <property type="match status" value="1"/>
</dbReference>
<gene>
    <name evidence="2" type="ORF">V6575_01220</name>
</gene>
<dbReference type="CDD" id="cd03454">
    <property type="entry name" value="YdeM"/>
    <property type="match status" value="1"/>
</dbReference>
<dbReference type="Pfam" id="PF01575">
    <property type="entry name" value="MaoC_dehydratas"/>
    <property type="match status" value="1"/>
</dbReference>
<dbReference type="Proteomes" id="UP001385499">
    <property type="component" value="Unassembled WGS sequence"/>
</dbReference>
<organism evidence="2 3">
    <name type="scientific">Roseibium algae</name>
    <dbReference type="NCBI Taxonomy" id="3123038"/>
    <lineage>
        <taxon>Bacteria</taxon>
        <taxon>Pseudomonadati</taxon>
        <taxon>Pseudomonadota</taxon>
        <taxon>Alphaproteobacteria</taxon>
        <taxon>Hyphomicrobiales</taxon>
        <taxon>Stappiaceae</taxon>
        <taxon>Roseibium</taxon>
    </lineage>
</organism>
<dbReference type="SUPFAM" id="SSF54637">
    <property type="entry name" value="Thioesterase/thiol ester dehydrase-isomerase"/>
    <property type="match status" value="1"/>
</dbReference>
<sequence>MTQFFEDICIGDVLDIGVHTFSPEEIIRYAEKFDPQPYHLSEEAAQQTHFGRLCASGWHTASIYMRLLVLKNQEIERAARQRGAPIALIGPSPGLEELKWRLPVFAGDTISYKRCVSGKTESRSRPDWGIVHGENHGTNQNGETVFSFKSNVFVQRSPR</sequence>
<evidence type="ECO:0000259" key="1">
    <source>
        <dbReference type="Pfam" id="PF01575"/>
    </source>
</evidence>
<evidence type="ECO:0000313" key="2">
    <source>
        <dbReference type="EMBL" id="MEJ8472695.1"/>
    </source>
</evidence>
<keyword evidence="3" id="KW-1185">Reference proteome</keyword>
<dbReference type="InterPro" id="IPR052342">
    <property type="entry name" value="MCH/BMMD"/>
</dbReference>
<feature type="domain" description="MaoC-like" evidence="1">
    <location>
        <begin position="20"/>
        <end position="123"/>
    </location>
</feature>
<dbReference type="PANTHER" id="PTHR43664">
    <property type="entry name" value="MONOAMINE OXIDASE-RELATED"/>
    <property type="match status" value="1"/>
</dbReference>
<dbReference type="EMBL" id="JBAKIA010000001">
    <property type="protein sequence ID" value="MEJ8472695.1"/>
    <property type="molecule type" value="Genomic_DNA"/>
</dbReference>
<dbReference type="Gene3D" id="3.10.129.10">
    <property type="entry name" value="Hotdog Thioesterase"/>
    <property type="match status" value="1"/>
</dbReference>
<comment type="caution">
    <text evidence="2">The sequence shown here is derived from an EMBL/GenBank/DDBJ whole genome shotgun (WGS) entry which is preliminary data.</text>
</comment>
<accession>A0ABU8TGB1</accession>
<reference evidence="2 3" key="1">
    <citation type="submission" date="2024-02" db="EMBL/GenBank/DDBJ databases">
        <title>Roseibium algae sp. nov., isolated from marine alga (Grateloupia sp.), showing potential in myo-inositol conversion.</title>
        <authorList>
            <person name="Wang Y."/>
        </authorList>
    </citation>
    <scope>NUCLEOTIDE SEQUENCE [LARGE SCALE GENOMIC DNA]</scope>
    <source>
        <strain evidence="2 3">H3510</strain>
    </source>
</reference>
<dbReference type="RefSeq" id="WP_340272170.1">
    <property type="nucleotide sequence ID" value="NZ_JBAKIA010000001.1"/>
</dbReference>
<name>A0ABU8TGB1_9HYPH</name>
<dbReference type="InterPro" id="IPR002539">
    <property type="entry name" value="MaoC-like_dom"/>
</dbReference>
<dbReference type="InterPro" id="IPR029069">
    <property type="entry name" value="HotDog_dom_sf"/>
</dbReference>
<proteinExistence type="predicted"/>
<protein>
    <submittedName>
        <fullName evidence="2">MaoC family dehydratase</fullName>
    </submittedName>
</protein>